<accession>A0A7T9DK60</accession>
<evidence type="ECO:0000259" key="1">
    <source>
        <dbReference type="Pfam" id="PF11495"/>
    </source>
</evidence>
<dbReference type="AlphaFoldDB" id="A0A7T9DK60"/>
<gene>
    <name evidence="2" type="ORF">IPJ89_01055</name>
</gene>
<organism evidence="2">
    <name type="scientific">Candidatus Iainarchaeum sp</name>
    <dbReference type="NCBI Taxonomy" id="3101447"/>
    <lineage>
        <taxon>Archaea</taxon>
        <taxon>Candidatus Iainarchaeota</taxon>
        <taxon>Candidatus Iainarchaeia</taxon>
        <taxon>Candidatus Iainarchaeales</taxon>
        <taxon>Candidatus Iainarchaeaceae</taxon>
        <taxon>Candidatus Iainarchaeum</taxon>
    </lineage>
</organism>
<dbReference type="InterPro" id="IPR021586">
    <property type="entry name" value="Tscrpt_reg_TrmB_C"/>
</dbReference>
<dbReference type="SUPFAM" id="SSF56024">
    <property type="entry name" value="Phospholipase D/nuclease"/>
    <property type="match status" value="1"/>
</dbReference>
<proteinExistence type="predicted"/>
<dbReference type="EMBL" id="CP064981">
    <property type="protein sequence ID" value="QQR92815.1"/>
    <property type="molecule type" value="Genomic_DNA"/>
</dbReference>
<feature type="domain" description="Transcription regulator TrmB C-terminal" evidence="1">
    <location>
        <begin position="84"/>
        <end position="186"/>
    </location>
</feature>
<dbReference type="Pfam" id="PF11495">
    <property type="entry name" value="Regulator_TrmB"/>
    <property type="match status" value="1"/>
</dbReference>
<dbReference type="Proteomes" id="UP000596004">
    <property type="component" value="Chromosome"/>
</dbReference>
<reference evidence="2" key="1">
    <citation type="submission" date="2020-11" db="EMBL/GenBank/DDBJ databases">
        <title>Connecting structure to function with the recovery of over 1000 high-quality activated sludge metagenome-assembled genomes encoding full-length rRNA genes using long-read sequencing.</title>
        <authorList>
            <person name="Singleton C.M."/>
            <person name="Petriglieri F."/>
            <person name="Kristensen J.M."/>
            <person name="Kirkegaard R.H."/>
            <person name="Michaelsen T.Y."/>
            <person name="Andersen M.H."/>
            <person name="Karst S.M."/>
            <person name="Dueholm M.S."/>
            <person name="Nielsen P.H."/>
            <person name="Albertsen M."/>
        </authorList>
    </citation>
    <scope>NUCLEOTIDE SEQUENCE</scope>
    <source>
        <strain evidence="2">Fred_18-Q3-R57-64_BAT3C.431</strain>
    </source>
</reference>
<name>A0A7T9DK60_9ARCH</name>
<protein>
    <recommendedName>
        <fullName evidence="1">Transcription regulator TrmB C-terminal domain-containing protein</fullName>
    </recommendedName>
</protein>
<dbReference type="Gene3D" id="3.30.870.10">
    <property type="entry name" value="Endonuclease Chain A"/>
    <property type="match status" value="1"/>
</dbReference>
<evidence type="ECO:0000313" key="2">
    <source>
        <dbReference type="EMBL" id="QQR92815.1"/>
    </source>
</evidence>
<sequence length="389" mass="41960">MPLSDSSSAPMRFQMQWLLGPAALIVLAIVLVVAFPSAPAPSAVAPDVASPEPVSEVTTIPPDQARTIALTQCAATYDCTQADCLEKVLTHIDSATQRIQAVLRTPAPKIFRDHLRAAIKRGVKVELILDSSLNPKFFLEGAVVRVKSVNNFVATNFVQVDDTSVLVGTDPAVYAQGADTIRVICRENERDLFQALFSRLWQNESSAFSSQTTEEEVLSDSELSISSGGSGDACVISQCPADSYTCSSTTKIWQNYFCTEDGCAYEILPLYFSADCGYVNPGFDAQGMPLIVITETETDERNVQNEFLEFTALQSLELSGFSLLRNGVPLITFPDPFILDGAARVHTGSGTNTTTAIHLASPTTLWSGETVMATLINPLGNVVAEREFG</sequence>